<name>A0A1R4HX56_9GAMM</name>
<evidence type="ECO:0000313" key="3">
    <source>
        <dbReference type="Proteomes" id="UP000196331"/>
    </source>
</evidence>
<sequence length="145" mass="14946">MTALTQNRNTPYRENVSRSHPLAAGAVVFAGGIVTMAVNGFVSAGSTANGLMAVGVATHYQDNTTGDNGDQHVEVKRGCFVFASATGDDAISDADLGFYCYLVDDQTVAKTDGEGARSVAGVIDGVDDFGVWVRIDPTNGPVASA</sequence>
<protein>
    <submittedName>
        <fullName evidence="2">Phage protein</fullName>
    </submittedName>
</protein>
<evidence type="ECO:0000313" key="2">
    <source>
        <dbReference type="EMBL" id="SJN12147.1"/>
    </source>
</evidence>
<proteinExistence type="predicted"/>
<keyword evidence="1" id="KW-0812">Transmembrane</keyword>
<dbReference type="EMBL" id="FUKM01000030">
    <property type="protein sequence ID" value="SJN12147.1"/>
    <property type="molecule type" value="Genomic_DNA"/>
</dbReference>
<evidence type="ECO:0000256" key="1">
    <source>
        <dbReference type="SAM" id="Phobius"/>
    </source>
</evidence>
<dbReference type="AlphaFoldDB" id="A0A1R4HX56"/>
<keyword evidence="1" id="KW-1133">Transmembrane helix</keyword>
<accession>A0A1R4HX56</accession>
<keyword evidence="1" id="KW-0472">Membrane</keyword>
<reference evidence="2 3" key="1">
    <citation type="submission" date="2017-02" db="EMBL/GenBank/DDBJ databases">
        <authorList>
            <person name="Dridi B."/>
        </authorList>
    </citation>
    <scope>NUCLEOTIDE SEQUENCE [LARGE SCALE GENOMIC DNA]</scope>
    <source>
        <strain evidence="2 3">JB380</strain>
    </source>
</reference>
<feature type="transmembrane region" description="Helical" evidence="1">
    <location>
        <begin position="20"/>
        <end position="42"/>
    </location>
</feature>
<dbReference type="RefSeq" id="WP_087107679.1">
    <property type="nucleotide sequence ID" value="NZ_FUKM01000030.1"/>
</dbReference>
<organism evidence="2 3">
    <name type="scientific">Halomonas citrativorans</name>
    <dbReference type="NCBI Taxonomy" id="2742612"/>
    <lineage>
        <taxon>Bacteria</taxon>
        <taxon>Pseudomonadati</taxon>
        <taxon>Pseudomonadota</taxon>
        <taxon>Gammaproteobacteria</taxon>
        <taxon>Oceanospirillales</taxon>
        <taxon>Halomonadaceae</taxon>
        <taxon>Halomonas</taxon>
    </lineage>
</organism>
<dbReference type="OrthoDB" id="5465205at2"/>
<comment type="caution">
    <text evidence="2">The sequence shown here is derived from an EMBL/GenBank/DDBJ whole genome shotgun (WGS) entry which is preliminary data.</text>
</comment>
<gene>
    <name evidence="2" type="ORF">CZ787_07400</name>
</gene>
<dbReference type="Proteomes" id="UP000196331">
    <property type="component" value="Unassembled WGS sequence"/>
</dbReference>